<dbReference type="GO" id="GO:0016746">
    <property type="term" value="F:acyltransferase activity"/>
    <property type="evidence" value="ECO:0007669"/>
    <property type="project" value="UniProtKB-KW"/>
</dbReference>
<feature type="non-terminal residue" evidence="1">
    <location>
        <position position="77"/>
    </location>
</feature>
<dbReference type="Gene3D" id="3.10.490.10">
    <property type="entry name" value="Gamma-glutamyl cyclotransferase-like"/>
    <property type="match status" value="1"/>
</dbReference>
<protein>
    <submittedName>
        <fullName evidence="1">Gamma-glutamylcyclotransferase family protein</fullName>
        <ecNumber evidence="1">2.3.2.-</ecNumber>
    </submittedName>
</protein>
<accession>A0ABV6G9B4</accession>
<sequence length="77" mass="8821">MSMAGSETLSVEYYFAYGSNMNPARMCSRVGEVRRALSGRLIDWQLTFDKRSRIDGLAACRACRRQVRRATRPGRFL</sequence>
<comment type="caution">
    <text evidence="1">The sequence shown here is derived from an EMBL/GenBank/DDBJ whole genome shotgun (WGS) entry which is preliminary data.</text>
</comment>
<dbReference type="EC" id="2.3.2.-" evidence="1"/>
<dbReference type="Proteomes" id="UP001589814">
    <property type="component" value="Unassembled WGS sequence"/>
</dbReference>
<keyword evidence="2" id="KW-1185">Reference proteome</keyword>
<dbReference type="InterPro" id="IPR013024">
    <property type="entry name" value="GGCT-like"/>
</dbReference>
<reference evidence="1 2" key="1">
    <citation type="submission" date="2024-09" db="EMBL/GenBank/DDBJ databases">
        <authorList>
            <person name="Sun Q."/>
            <person name="Mori K."/>
        </authorList>
    </citation>
    <scope>NUCLEOTIDE SEQUENCE [LARGE SCALE GENOMIC DNA]</scope>
    <source>
        <strain evidence="1 2">CCM 7415</strain>
    </source>
</reference>
<dbReference type="SUPFAM" id="SSF110857">
    <property type="entry name" value="Gamma-glutamyl cyclotransferase-like"/>
    <property type="match status" value="1"/>
</dbReference>
<name>A0ABV6G9B4_9GAMM</name>
<keyword evidence="1" id="KW-0808">Transferase</keyword>
<dbReference type="EMBL" id="JBHLVX010000068">
    <property type="protein sequence ID" value="MFC0269829.1"/>
    <property type="molecule type" value="Genomic_DNA"/>
</dbReference>
<dbReference type="InterPro" id="IPR036568">
    <property type="entry name" value="GGCT-like_sf"/>
</dbReference>
<evidence type="ECO:0000313" key="1">
    <source>
        <dbReference type="EMBL" id="MFC0269829.1"/>
    </source>
</evidence>
<dbReference type="CDD" id="cd06661">
    <property type="entry name" value="GGCT_like"/>
    <property type="match status" value="1"/>
</dbReference>
<keyword evidence="1" id="KW-0012">Acyltransferase</keyword>
<organism evidence="1 2">
    <name type="scientific">Kushneria aurantia</name>
    <dbReference type="NCBI Taxonomy" id="504092"/>
    <lineage>
        <taxon>Bacteria</taxon>
        <taxon>Pseudomonadati</taxon>
        <taxon>Pseudomonadota</taxon>
        <taxon>Gammaproteobacteria</taxon>
        <taxon>Oceanospirillales</taxon>
        <taxon>Halomonadaceae</taxon>
        <taxon>Kushneria</taxon>
    </lineage>
</organism>
<proteinExistence type="predicted"/>
<gene>
    <name evidence="1" type="ORF">ACFFHW_17845</name>
</gene>
<dbReference type="RefSeq" id="WP_380059747.1">
    <property type="nucleotide sequence ID" value="NZ_JBHLVX010000068.1"/>
</dbReference>
<evidence type="ECO:0000313" key="2">
    <source>
        <dbReference type="Proteomes" id="UP001589814"/>
    </source>
</evidence>